<proteinExistence type="predicted"/>
<evidence type="ECO:0000313" key="2">
    <source>
        <dbReference type="EMBL" id="KAF2087435.1"/>
    </source>
</evidence>
<evidence type="ECO:0000256" key="1">
    <source>
        <dbReference type="SAM" id="MobiDB-lite"/>
    </source>
</evidence>
<feature type="region of interest" description="Disordered" evidence="1">
    <location>
        <begin position="102"/>
        <end position="136"/>
    </location>
</feature>
<dbReference type="Pfam" id="PF08568">
    <property type="entry name" value="Kinetochor_Ybp2"/>
    <property type="match status" value="1"/>
</dbReference>
<dbReference type="PANTHER" id="PTHR28020">
    <property type="entry name" value="YAP1-BINDING PROTEIN 1-RELATED"/>
    <property type="match status" value="1"/>
</dbReference>
<dbReference type="PANTHER" id="PTHR28020:SF1">
    <property type="entry name" value="YAP1-BINDING PROTEIN 1-RELATED"/>
    <property type="match status" value="1"/>
</dbReference>
<dbReference type="InterPro" id="IPR013877">
    <property type="entry name" value="YAP-bd/ALF4/Glomulin"/>
</dbReference>
<comment type="caution">
    <text evidence="2">The sequence shown here is derived from an EMBL/GenBank/DDBJ whole genome shotgun (WGS) entry which is preliminary data.</text>
</comment>
<sequence length="663" mass="72691">MPEEEHPLIAGLPPAMDYLTYLTLVEHNMSPEILPVLHNVLQDAELTANIGWDLVQLLLPLLPASETCLQDIARLGNPREVVLKATEALRLIDFETLHAEDAEAEEEEEDDDDDEAVPGVEIPKANSSKEGGHEELPPLQVVQFEALLSMISILHPRIKTKYPSRFLSTTLQAVLASYNEAGKYANMLTPAVGKLVKELSGTKRPHLPLRMSSSSVLKSSSFGSAPDPEASKEASSPEEDGLQKRLLQSFLTHVLEDYMNNLSSSEDIPALAWTSRLHEKLHPERVLSERPTFAGRFATKEDLKARTYNVGQLAALTRDLGLSSDELYATILDSKPEASGLPTEEDDPPESPEDIPLSKTGSLYLFAGRKVAEVLYGSSTDRAPLPIFPDHNTILQNFLGENSTAVTGTEPDALVDSILTLGVLALENNAIGEPVDDEQFAKYLQMMSLLATNNPSPPLRYFAHYITSTVLRSHPHDLVRLSFIRDTLEHCPYENLKATAVGWLKGETIEANIPLLADDSTDDNDHGSIFVTPVALVTCSPYLFPDLTHDLSTPDLSASYDTFRANLSLYLATLNFYYLLLTARPLHAVLDVPGLHEGSDVGGSYLYPLRQAVERFRKGLGEGGELAAMEGKEGINQGLADLHLLEDVLDRVEKGVVALNRAA</sequence>
<feature type="region of interest" description="Disordered" evidence="1">
    <location>
        <begin position="206"/>
        <end position="241"/>
    </location>
</feature>
<gene>
    <name evidence="2" type="ORF">K490DRAFT_41805</name>
</gene>
<feature type="compositionally biased region" description="Acidic residues" evidence="1">
    <location>
        <begin position="343"/>
        <end position="353"/>
    </location>
</feature>
<feature type="compositionally biased region" description="Low complexity" evidence="1">
    <location>
        <begin position="212"/>
        <end position="228"/>
    </location>
</feature>
<dbReference type="GO" id="GO:0005737">
    <property type="term" value="C:cytoplasm"/>
    <property type="evidence" value="ECO:0007669"/>
    <property type="project" value="TreeGrafter"/>
</dbReference>
<reference evidence="2" key="1">
    <citation type="journal article" date="2020" name="Stud. Mycol.">
        <title>101 Dothideomycetes genomes: a test case for predicting lifestyles and emergence of pathogens.</title>
        <authorList>
            <person name="Haridas S."/>
            <person name="Albert R."/>
            <person name="Binder M."/>
            <person name="Bloem J."/>
            <person name="Labutti K."/>
            <person name="Salamov A."/>
            <person name="Andreopoulos B."/>
            <person name="Baker S."/>
            <person name="Barry K."/>
            <person name="Bills G."/>
            <person name="Bluhm B."/>
            <person name="Cannon C."/>
            <person name="Castanera R."/>
            <person name="Culley D."/>
            <person name="Daum C."/>
            <person name="Ezra D."/>
            <person name="Gonzalez J."/>
            <person name="Henrissat B."/>
            <person name="Kuo A."/>
            <person name="Liang C."/>
            <person name="Lipzen A."/>
            <person name="Lutzoni F."/>
            <person name="Magnuson J."/>
            <person name="Mondo S."/>
            <person name="Nolan M."/>
            <person name="Ohm R."/>
            <person name="Pangilinan J."/>
            <person name="Park H.-J."/>
            <person name="Ramirez L."/>
            <person name="Alfaro M."/>
            <person name="Sun H."/>
            <person name="Tritt A."/>
            <person name="Yoshinaga Y."/>
            <person name="Zwiers L.-H."/>
            <person name="Turgeon B."/>
            <person name="Goodwin S."/>
            <person name="Spatafora J."/>
            <person name="Crous P."/>
            <person name="Grigoriev I."/>
        </authorList>
    </citation>
    <scope>NUCLEOTIDE SEQUENCE</scope>
    <source>
        <strain evidence="2">CBS 121410</strain>
    </source>
</reference>
<dbReference type="AlphaFoldDB" id="A0A9P4LVF6"/>
<feature type="region of interest" description="Disordered" evidence="1">
    <location>
        <begin position="334"/>
        <end position="357"/>
    </location>
</feature>
<name>A0A9P4LVF6_9PEZI</name>
<dbReference type="OrthoDB" id="5396786at2759"/>
<organism evidence="2 3">
    <name type="scientific">Saccharata proteae CBS 121410</name>
    <dbReference type="NCBI Taxonomy" id="1314787"/>
    <lineage>
        <taxon>Eukaryota</taxon>
        <taxon>Fungi</taxon>
        <taxon>Dikarya</taxon>
        <taxon>Ascomycota</taxon>
        <taxon>Pezizomycotina</taxon>
        <taxon>Dothideomycetes</taxon>
        <taxon>Dothideomycetes incertae sedis</taxon>
        <taxon>Botryosphaeriales</taxon>
        <taxon>Saccharataceae</taxon>
        <taxon>Saccharata</taxon>
    </lineage>
</organism>
<accession>A0A9P4LVF6</accession>
<dbReference type="GO" id="GO:0034599">
    <property type="term" value="P:cellular response to oxidative stress"/>
    <property type="evidence" value="ECO:0007669"/>
    <property type="project" value="InterPro"/>
</dbReference>
<dbReference type="InterPro" id="IPR040347">
    <property type="entry name" value="YBP1/2"/>
</dbReference>
<feature type="compositionally biased region" description="Acidic residues" evidence="1">
    <location>
        <begin position="102"/>
        <end position="116"/>
    </location>
</feature>
<dbReference type="Proteomes" id="UP000799776">
    <property type="component" value="Unassembled WGS sequence"/>
</dbReference>
<protein>
    <submittedName>
        <fullName evidence="2">DUF1760-domain-containing protein</fullName>
    </submittedName>
</protein>
<dbReference type="EMBL" id="ML978720">
    <property type="protein sequence ID" value="KAF2087435.1"/>
    <property type="molecule type" value="Genomic_DNA"/>
</dbReference>
<evidence type="ECO:0000313" key="3">
    <source>
        <dbReference type="Proteomes" id="UP000799776"/>
    </source>
</evidence>
<keyword evidence="3" id="KW-1185">Reference proteome</keyword>